<evidence type="ECO:0000313" key="10">
    <source>
        <dbReference type="Proteomes" id="UP000092691"/>
    </source>
</evidence>
<dbReference type="GO" id="GO:0003677">
    <property type="term" value="F:DNA binding"/>
    <property type="evidence" value="ECO:0007669"/>
    <property type="project" value="UniProtKB-UniRule"/>
</dbReference>
<geneLocation type="plasmid" evidence="8 10">
    <name>unnamed4</name>
</geneLocation>
<dbReference type="InterPro" id="IPR044068">
    <property type="entry name" value="CB"/>
</dbReference>
<dbReference type="PROSITE" id="PS51898">
    <property type="entry name" value="TYR_RECOMBINASE"/>
    <property type="match status" value="1"/>
</dbReference>
<keyword evidence="4" id="KW-0233">DNA recombination</keyword>
<dbReference type="EMBL" id="CP018231">
    <property type="protein sequence ID" value="API56752.1"/>
    <property type="molecule type" value="Genomic_DNA"/>
</dbReference>
<dbReference type="SUPFAM" id="SSF56349">
    <property type="entry name" value="DNA breaking-rejoining enzymes"/>
    <property type="match status" value="1"/>
</dbReference>
<dbReference type="Proteomes" id="UP000092691">
    <property type="component" value="Plasmid unnamed4"/>
</dbReference>
<evidence type="ECO:0000313" key="11">
    <source>
        <dbReference type="Proteomes" id="UP000183050"/>
    </source>
</evidence>
<dbReference type="RefSeq" id="WP_065284794.1">
    <property type="nucleotide sequence ID" value="NZ_CP016292.1"/>
</dbReference>
<dbReference type="EMBL" id="CP016292">
    <property type="protein sequence ID" value="ANP91694.1"/>
    <property type="molecule type" value="Genomic_DNA"/>
</dbReference>
<keyword evidence="1" id="KW-0159">Chromosome partition</keyword>
<dbReference type="InterPro" id="IPR011010">
    <property type="entry name" value="DNA_brk_join_enz"/>
</dbReference>
<name>A0A1B1CPK2_RHILE</name>
<evidence type="ECO:0000256" key="4">
    <source>
        <dbReference type="ARBA" id="ARBA00023172"/>
    </source>
</evidence>
<dbReference type="InterPro" id="IPR002104">
    <property type="entry name" value="Integrase_catalytic"/>
</dbReference>
<feature type="domain" description="Tyr recombinase" evidence="6">
    <location>
        <begin position="119"/>
        <end position="303"/>
    </location>
</feature>
<geneLocation type="plasmid" evidence="9">
    <name>unnamed3</name>
</geneLocation>
<evidence type="ECO:0000256" key="1">
    <source>
        <dbReference type="ARBA" id="ARBA00022829"/>
    </source>
</evidence>
<evidence type="ECO:0000256" key="3">
    <source>
        <dbReference type="ARBA" id="ARBA00023125"/>
    </source>
</evidence>
<dbReference type="SUPFAM" id="SSF47823">
    <property type="entry name" value="lambda integrase-like, N-terminal domain"/>
    <property type="match status" value="1"/>
</dbReference>
<dbReference type="GO" id="GO:0007059">
    <property type="term" value="P:chromosome segregation"/>
    <property type="evidence" value="ECO:0007669"/>
    <property type="project" value="UniProtKB-KW"/>
</dbReference>
<gene>
    <name evidence="8" type="ORF">BA011_37120</name>
    <name evidence="9" type="ORF">BMW22_35530</name>
</gene>
<keyword evidence="3 5" id="KW-0238">DNA-binding</keyword>
<dbReference type="GO" id="GO:0006310">
    <property type="term" value="P:DNA recombination"/>
    <property type="evidence" value="ECO:0007669"/>
    <property type="project" value="UniProtKB-KW"/>
</dbReference>
<protein>
    <submittedName>
        <fullName evidence="8">Integrase</fullName>
    </submittedName>
</protein>
<dbReference type="InterPro" id="IPR004107">
    <property type="entry name" value="Integrase_SAM-like_N"/>
</dbReference>
<accession>A0A1B1CPK2</accession>
<dbReference type="Pfam" id="PF00589">
    <property type="entry name" value="Phage_integrase"/>
    <property type="match status" value="1"/>
</dbReference>
<dbReference type="Gene3D" id="1.10.150.130">
    <property type="match status" value="1"/>
</dbReference>
<dbReference type="InterPro" id="IPR013762">
    <property type="entry name" value="Integrase-like_cat_sf"/>
</dbReference>
<dbReference type="PANTHER" id="PTHR30349">
    <property type="entry name" value="PHAGE INTEGRASE-RELATED"/>
    <property type="match status" value="1"/>
</dbReference>
<evidence type="ECO:0000259" key="6">
    <source>
        <dbReference type="PROSITE" id="PS51898"/>
    </source>
</evidence>
<evidence type="ECO:0000256" key="2">
    <source>
        <dbReference type="ARBA" id="ARBA00022908"/>
    </source>
</evidence>
<organism evidence="8 10">
    <name type="scientific">Rhizobium leguminosarum</name>
    <dbReference type="NCBI Taxonomy" id="384"/>
    <lineage>
        <taxon>Bacteria</taxon>
        <taxon>Pseudomonadati</taxon>
        <taxon>Pseudomonadota</taxon>
        <taxon>Alphaproteobacteria</taxon>
        <taxon>Hyphomicrobiales</taxon>
        <taxon>Rhizobiaceae</taxon>
        <taxon>Rhizobium/Agrobacterium group</taxon>
        <taxon>Rhizobium</taxon>
    </lineage>
</organism>
<dbReference type="Gene3D" id="1.10.443.10">
    <property type="entry name" value="Intergrase catalytic core"/>
    <property type="match status" value="1"/>
</dbReference>
<dbReference type="AlphaFoldDB" id="A0A1B1CPK2"/>
<dbReference type="Pfam" id="PF02899">
    <property type="entry name" value="Phage_int_SAM_1"/>
    <property type="match status" value="1"/>
</dbReference>
<dbReference type="OrthoDB" id="9801717at2"/>
<geneLocation type="plasmid" evidence="11">
    <name>unnamed3 sequence</name>
</geneLocation>
<dbReference type="PANTHER" id="PTHR30349:SF81">
    <property type="entry name" value="TYROSINE RECOMBINASE XERC"/>
    <property type="match status" value="1"/>
</dbReference>
<dbReference type="Proteomes" id="UP000183050">
    <property type="component" value="Plasmid unnamed3"/>
</dbReference>
<proteinExistence type="predicted"/>
<dbReference type="GO" id="GO:0015074">
    <property type="term" value="P:DNA integration"/>
    <property type="evidence" value="ECO:0007669"/>
    <property type="project" value="UniProtKB-KW"/>
</dbReference>
<evidence type="ECO:0000259" key="7">
    <source>
        <dbReference type="PROSITE" id="PS51900"/>
    </source>
</evidence>
<keyword evidence="2" id="KW-0229">DNA integration</keyword>
<feature type="domain" description="Core-binding (CB)" evidence="7">
    <location>
        <begin position="2"/>
        <end position="95"/>
    </location>
</feature>
<sequence length="329" mass="36936">MTPIAPLIEAFLRETLVHQRGASRHTCDSYAQGFQLLFEFAAARLKSTPSKLMLEQIDSGLVSAFLEHLEDKRKNGAVTRNVRLAAIKSFFHFLEYRQPAALDQVRRVLAIPFKKTDTRLVPYLLREELQALLDAPDPTTRDGIRDRAMLHVAVCAGLRVSELTGLKIDDIEMSSMSMRVIGKGRRERVLPLWKPAATALRAWLAIRGKIATPEVFINARGEPLSRWGFAYLLKQHAAVAALQQQGLAKKRVSPHVLRHTCAMIILQATQDIRKVSLWLGHATLTTTEVYTRGDPTKKLEAMEAIVPPHLRRGTFQPTDRLIALLKSTS</sequence>
<reference evidence="9 11" key="2">
    <citation type="submission" date="2016-11" db="EMBL/GenBank/DDBJ databases">
        <title>Rhizobium leguminosarum bv. viciae strain Vaf12 isolated from Vavilovia formosa root nodules from Russia, Dagestan.</title>
        <authorList>
            <person name="Kimeklis A."/>
        </authorList>
    </citation>
    <scope>NUCLEOTIDE SEQUENCE [LARGE SCALE GENOMIC DNA]</scope>
    <source>
        <strain evidence="9 11">Vaf-108</strain>
        <plasmid evidence="11">Plasmid unnamed3 sequence</plasmid>
        <plasmid evidence="9">unnamed3</plasmid>
    </source>
</reference>
<evidence type="ECO:0000256" key="5">
    <source>
        <dbReference type="PROSITE-ProRule" id="PRU01248"/>
    </source>
</evidence>
<dbReference type="PROSITE" id="PS51900">
    <property type="entry name" value="CB"/>
    <property type="match status" value="1"/>
</dbReference>
<evidence type="ECO:0000313" key="8">
    <source>
        <dbReference type="EMBL" id="ANP91694.1"/>
    </source>
</evidence>
<keyword evidence="8" id="KW-0614">Plasmid</keyword>
<dbReference type="InterPro" id="IPR050090">
    <property type="entry name" value="Tyrosine_recombinase_XerCD"/>
</dbReference>
<evidence type="ECO:0000313" key="9">
    <source>
        <dbReference type="EMBL" id="API56752.1"/>
    </source>
</evidence>
<dbReference type="InterPro" id="IPR010998">
    <property type="entry name" value="Integrase_recombinase_N"/>
</dbReference>
<reference evidence="8 10" key="1">
    <citation type="submission" date="2016-06" db="EMBL/GenBank/DDBJ databases">
        <title>Microsymbionts genomes from the relict species Vavilovia formosa.</title>
        <authorList>
            <person name="Chirak E."/>
            <person name="Kimeklis A."/>
            <person name="Andronov E."/>
        </authorList>
    </citation>
    <scope>NUCLEOTIDE SEQUENCE [LARGE SCALE GENOMIC DNA]</scope>
    <source>
        <strain evidence="8 10">Vaf10</strain>
        <plasmid evidence="10">Plasmid unnamed4</plasmid>
        <plasmid evidence="8">unnamed4</plasmid>
    </source>
</reference>